<dbReference type="Proteomes" id="UP000030745">
    <property type="component" value="Unassembled WGS sequence"/>
</dbReference>
<dbReference type="GO" id="GO:0006893">
    <property type="term" value="P:Golgi to plasma membrane transport"/>
    <property type="evidence" value="ECO:0007669"/>
    <property type="project" value="TreeGrafter"/>
</dbReference>
<dbReference type="GO" id="GO:0019905">
    <property type="term" value="F:syntaxin binding"/>
    <property type="evidence" value="ECO:0007669"/>
    <property type="project" value="TreeGrafter"/>
</dbReference>
<evidence type="ECO:0000313" key="2">
    <source>
        <dbReference type="Proteomes" id="UP000030745"/>
    </source>
</evidence>
<dbReference type="GO" id="GO:0006887">
    <property type="term" value="P:exocytosis"/>
    <property type="evidence" value="ECO:0007669"/>
    <property type="project" value="TreeGrafter"/>
</dbReference>
<dbReference type="EMBL" id="KK583191">
    <property type="protein sequence ID" value="KDO34318.1"/>
    <property type="molecule type" value="Genomic_DNA"/>
</dbReference>
<dbReference type="AlphaFoldDB" id="A0A067CUZ0"/>
<accession>A0A067CUZ0</accession>
<dbReference type="GO" id="GO:0005886">
    <property type="term" value="C:plasma membrane"/>
    <property type="evidence" value="ECO:0007669"/>
    <property type="project" value="TreeGrafter"/>
</dbReference>
<sequence>MFTVSLAGHHGLPAQPSLVCYVAAHELLVVAAGYQQIKLYGEDGLELFVSCVANEATAGASTSFLQPTANGRIVLVSSDSGVQVVSLERCNLAHRRSSHPCRQGTRLNIHTIFMPTSTSWTMCRITAVETIKSHKSAPFVFLALDDGSIQVVQEDTCAFTTYAIQAAQLGLSGDDVAVSAMASNPSDANQLLLAYEGAHEASIFLWDLAKKKVLHKATVPPAHGSVQSLAWHASGKRFAAGFHDGAFGVFRTDKQQSAFFLRRRRLR</sequence>
<dbReference type="PANTHER" id="PTHR10241">
    <property type="entry name" value="LETHAL 2 GIANT LARVAE PROTEIN"/>
    <property type="match status" value="1"/>
</dbReference>
<dbReference type="KEGG" id="spar:SPRG_19133"/>
<organism evidence="1 2">
    <name type="scientific">Saprolegnia parasitica (strain CBS 223.65)</name>
    <dbReference type="NCBI Taxonomy" id="695850"/>
    <lineage>
        <taxon>Eukaryota</taxon>
        <taxon>Sar</taxon>
        <taxon>Stramenopiles</taxon>
        <taxon>Oomycota</taxon>
        <taxon>Saprolegniomycetes</taxon>
        <taxon>Saprolegniales</taxon>
        <taxon>Saprolegniaceae</taxon>
        <taxon>Saprolegnia</taxon>
    </lineage>
</organism>
<dbReference type="GO" id="GO:0005096">
    <property type="term" value="F:GTPase activator activity"/>
    <property type="evidence" value="ECO:0007669"/>
    <property type="project" value="TreeGrafter"/>
</dbReference>
<dbReference type="RefSeq" id="XP_012195323.1">
    <property type="nucleotide sequence ID" value="XM_012339933.1"/>
</dbReference>
<dbReference type="STRING" id="695850.A0A067CUZ0"/>
<reference evidence="1 2" key="1">
    <citation type="journal article" date="2013" name="PLoS Genet.">
        <title>Distinctive expansion of potential virulence genes in the genome of the oomycete fish pathogen Saprolegnia parasitica.</title>
        <authorList>
            <person name="Jiang R.H."/>
            <person name="de Bruijn I."/>
            <person name="Haas B.J."/>
            <person name="Belmonte R."/>
            <person name="Lobach L."/>
            <person name="Christie J."/>
            <person name="van den Ackerveken G."/>
            <person name="Bottin A."/>
            <person name="Bulone V."/>
            <person name="Diaz-Moreno S.M."/>
            <person name="Dumas B."/>
            <person name="Fan L."/>
            <person name="Gaulin E."/>
            <person name="Govers F."/>
            <person name="Grenville-Briggs L.J."/>
            <person name="Horner N.R."/>
            <person name="Levin J.Z."/>
            <person name="Mammella M."/>
            <person name="Meijer H.J."/>
            <person name="Morris P."/>
            <person name="Nusbaum C."/>
            <person name="Oome S."/>
            <person name="Phillips A.J."/>
            <person name="van Rooyen D."/>
            <person name="Rzeszutek E."/>
            <person name="Saraiva M."/>
            <person name="Secombes C.J."/>
            <person name="Seidl M.F."/>
            <person name="Snel B."/>
            <person name="Stassen J.H."/>
            <person name="Sykes S."/>
            <person name="Tripathy S."/>
            <person name="van den Berg H."/>
            <person name="Vega-Arreguin J.C."/>
            <person name="Wawra S."/>
            <person name="Young S.K."/>
            <person name="Zeng Q."/>
            <person name="Dieguez-Uribeondo J."/>
            <person name="Russ C."/>
            <person name="Tyler B.M."/>
            <person name="van West P."/>
        </authorList>
    </citation>
    <scope>NUCLEOTIDE SEQUENCE [LARGE SCALE GENOMIC DNA]</scope>
    <source>
        <strain evidence="1 2">CBS 223.65</strain>
    </source>
</reference>
<name>A0A067CUZ0_SAPPC</name>
<dbReference type="PANTHER" id="PTHR10241:SF25">
    <property type="entry name" value="TOMOSYN, ISOFORM C"/>
    <property type="match status" value="1"/>
</dbReference>
<gene>
    <name evidence="1" type="ORF">SPRG_19133</name>
</gene>
<proteinExistence type="predicted"/>
<evidence type="ECO:0008006" key="3">
    <source>
        <dbReference type="Google" id="ProtNLM"/>
    </source>
</evidence>
<dbReference type="InterPro" id="IPR036322">
    <property type="entry name" value="WD40_repeat_dom_sf"/>
</dbReference>
<dbReference type="Gene3D" id="2.130.10.10">
    <property type="entry name" value="YVTN repeat-like/Quinoprotein amine dehydrogenase"/>
    <property type="match status" value="1"/>
</dbReference>
<dbReference type="SUPFAM" id="SSF50978">
    <property type="entry name" value="WD40 repeat-like"/>
    <property type="match status" value="1"/>
</dbReference>
<evidence type="ECO:0000313" key="1">
    <source>
        <dbReference type="EMBL" id="KDO34318.1"/>
    </source>
</evidence>
<dbReference type="GO" id="GO:0005737">
    <property type="term" value="C:cytoplasm"/>
    <property type="evidence" value="ECO:0007669"/>
    <property type="project" value="TreeGrafter"/>
</dbReference>
<protein>
    <recommendedName>
        <fullName evidence="3">Anaphase-promoting complex subunit 4 WD40 domain-containing protein</fullName>
    </recommendedName>
</protein>
<keyword evidence="2" id="KW-1185">Reference proteome</keyword>
<dbReference type="VEuPathDB" id="FungiDB:SPRG_19133"/>
<dbReference type="GO" id="GO:0045159">
    <property type="term" value="F:myosin II binding"/>
    <property type="evidence" value="ECO:0007669"/>
    <property type="project" value="TreeGrafter"/>
</dbReference>
<dbReference type="GeneID" id="24140572"/>
<dbReference type="InterPro" id="IPR015943">
    <property type="entry name" value="WD40/YVTN_repeat-like_dom_sf"/>
</dbReference>
<dbReference type="OrthoDB" id="19944at2759"/>